<name>A0A080M3B8_9PROT</name>
<proteinExistence type="predicted"/>
<accession>A0A080M3B8</accession>
<dbReference type="AlphaFoldDB" id="A0A080M3B8"/>
<sequence>MPAKVPIKDTGTAAKGMIAARQLCRNRYTTRKTSNIASPSVFSTSSIETLTKRVVS</sequence>
<dbReference type="EMBL" id="JDVG02000515">
    <property type="protein sequence ID" value="KFB71629.1"/>
    <property type="molecule type" value="Genomic_DNA"/>
</dbReference>
<protein>
    <submittedName>
        <fullName evidence="1">Uncharacterized protein</fullName>
    </submittedName>
</protein>
<dbReference type="Proteomes" id="UP000020077">
    <property type="component" value="Unassembled WGS sequence"/>
</dbReference>
<evidence type="ECO:0000313" key="1">
    <source>
        <dbReference type="EMBL" id="KFB71629.1"/>
    </source>
</evidence>
<comment type="caution">
    <text evidence="1">The sequence shown here is derived from an EMBL/GenBank/DDBJ whole genome shotgun (WGS) entry which is preliminary data.</text>
</comment>
<dbReference type="AntiFam" id="ANF00215">
    <property type="entry name" value="Shadow ORF (opposite nolG)"/>
</dbReference>
<evidence type="ECO:0000313" key="2">
    <source>
        <dbReference type="Proteomes" id="UP000020077"/>
    </source>
</evidence>
<organism evidence="1 2">
    <name type="scientific">Candidatus Accumulibacter phosphatis</name>
    <dbReference type="NCBI Taxonomy" id="327160"/>
    <lineage>
        <taxon>Bacteria</taxon>
        <taxon>Pseudomonadati</taxon>
        <taxon>Pseudomonadota</taxon>
        <taxon>Betaproteobacteria</taxon>
        <taxon>Candidatus Accumulibacter</taxon>
    </lineage>
</organism>
<gene>
    <name evidence="1" type="ORF">AW09_003233</name>
</gene>
<reference evidence="1 2" key="1">
    <citation type="submission" date="2014-02" db="EMBL/GenBank/DDBJ databases">
        <title>Expanding our view of genomic diversity in Candidatus Accumulibacter clades.</title>
        <authorList>
            <person name="Skennerton C.T."/>
            <person name="Barr J.J."/>
            <person name="Slater F.R."/>
            <person name="Bond P.L."/>
            <person name="Tyson G.W."/>
        </authorList>
    </citation>
    <scope>NUCLEOTIDE SEQUENCE [LARGE SCALE GENOMIC DNA]</scope>
    <source>
        <strain evidence="2">BA-91</strain>
    </source>
</reference>